<evidence type="ECO:0000259" key="2">
    <source>
        <dbReference type="Pfam" id="PF12776"/>
    </source>
</evidence>
<feature type="domain" description="Myb/SANT-like" evidence="2">
    <location>
        <begin position="127"/>
        <end position="214"/>
    </location>
</feature>
<feature type="region of interest" description="Disordered" evidence="1">
    <location>
        <begin position="36"/>
        <end position="65"/>
    </location>
</feature>
<dbReference type="OrthoDB" id="1822085at2759"/>
<dbReference type="Proteomes" id="UP001153076">
    <property type="component" value="Unassembled WGS sequence"/>
</dbReference>
<dbReference type="AlphaFoldDB" id="A0A9Q1QK97"/>
<accession>A0A9Q1QK97</accession>
<evidence type="ECO:0000313" key="3">
    <source>
        <dbReference type="EMBL" id="KAJ8445783.1"/>
    </source>
</evidence>
<evidence type="ECO:0000256" key="1">
    <source>
        <dbReference type="SAM" id="MobiDB-lite"/>
    </source>
</evidence>
<name>A0A9Q1QK97_9CARY</name>
<reference evidence="3" key="1">
    <citation type="submission" date="2022-04" db="EMBL/GenBank/DDBJ databases">
        <title>Carnegiea gigantea Genome sequencing and assembly v2.</title>
        <authorList>
            <person name="Copetti D."/>
            <person name="Sanderson M.J."/>
            <person name="Burquez A."/>
            <person name="Wojciechowski M.F."/>
        </authorList>
    </citation>
    <scope>NUCLEOTIDE SEQUENCE</scope>
    <source>
        <strain evidence="3">SGP5-SGP5p</strain>
        <tissue evidence="3">Aerial part</tissue>
    </source>
</reference>
<protein>
    <recommendedName>
        <fullName evidence="2">Myb/SANT-like domain-containing protein</fullName>
    </recommendedName>
</protein>
<dbReference type="PANTHER" id="PTHR47069">
    <property type="match status" value="1"/>
</dbReference>
<dbReference type="PANTHER" id="PTHR47069:SF11">
    <property type="entry name" value="OS04G0275550 PROTEIN"/>
    <property type="match status" value="1"/>
</dbReference>
<keyword evidence="4" id="KW-1185">Reference proteome</keyword>
<gene>
    <name evidence="3" type="ORF">Cgig2_000963</name>
</gene>
<feature type="region of interest" description="Disordered" evidence="1">
    <location>
        <begin position="79"/>
        <end position="111"/>
    </location>
</feature>
<evidence type="ECO:0000313" key="4">
    <source>
        <dbReference type="Proteomes" id="UP001153076"/>
    </source>
</evidence>
<dbReference type="EMBL" id="JAKOGI010000071">
    <property type="protein sequence ID" value="KAJ8445783.1"/>
    <property type="molecule type" value="Genomic_DNA"/>
</dbReference>
<dbReference type="InterPro" id="IPR024752">
    <property type="entry name" value="Myb/SANT-like_dom"/>
</dbReference>
<comment type="caution">
    <text evidence="3">The sequence shown here is derived from an EMBL/GenBank/DDBJ whole genome shotgun (WGS) entry which is preliminary data.</text>
</comment>
<organism evidence="3 4">
    <name type="scientific">Carnegiea gigantea</name>
    <dbReference type="NCBI Taxonomy" id="171969"/>
    <lineage>
        <taxon>Eukaryota</taxon>
        <taxon>Viridiplantae</taxon>
        <taxon>Streptophyta</taxon>
        <taxon>Embryophyta</taxon>
        <taxon>Tracheophyta</taxon>
        <taxon>Spermatophyta</taxon>
        <taxon>Magnoliopsida</taxon>
        <taxon>eudicotyledons</taxon>
        <taxon>Gunneridae</taxon>
        <taxon>Pentapetalae</taxon>
        <taxon>Caryophyllales</taxon>
        <taxon>Cactineae</taxon>
        <taxon>Cactaceae</taxon>
        <taxon>Cactoideae</taxon>
        <taxon>Echinocereeae</taxon>
        <taxon>Carnegiea</taxon>
    </lineage>
</organism>
<dbReference type="Pfam" id="PF12776">
    <property type="entry name" value="Myb_DNA-bind_3"/>
    <property type="match status" value="1"/>
</dbReference>
<sequence>MEKRTQALKHVRASLPTKLPLLPLLLTELQIRPVDGSASTHRQSIRRRRLRPVPAPQRAGPRVATADRQTELALRPGLTRRRLHLHAPAEDKPPTPPAGTGARDHRTSHPANTKLNVMAASGQKSANWTNRDDEKLLDVLIEQRAQGAVKFEWSLVRVMLKYEGIHKESVQIKNRCNDLRKKLGAWEYLIGRTGVGVDYTTGAVQVSDSAWEEFLQRYGGKYKSFRKKVPANLDKMKSAFHGKQATGEMSFAPGMVGSPSNQT</sequence>
<proteinExistence type="predicted"/>